<dbReference type="InterPro" id="IPR011006">
    <property type="entry name" value="CheY-like_superfamily"/>
</dbReference>
<dbReference type="AlphaFoldDB" id="A0ABD3KW14"/>
<reference evidence="8 9" key="1">
    <citation type="submission" date="2024-11" db="EMBL/GenBank/DDBJ databases">
        <title>Chromosome-level genome assembly of Eucalyptus globulus Labill. provides insights into its genome evolution.</title>
        <authorList>
            <person name="Li X."/>
        </authorList>
    </citation>
    <scope>NUCLEOTIDE SEQUENCE [LARGE SCALE GENOMIC DNA]</scope>
    <source>
        <strain evidence="8">CL2024</strain>
        <tissue evidence="8">Fresh tender leaves</tissue>
    </source>
</reference>
<evidence type="ECO:0000313" key="9">
    <source>
        <dbReference type="Proteomes" id="UP001634007"/>
    </source>
</evidence>
<comment type="caution">
    <text evidence="5">Lacks conserved residue(s) required for the propagation of feature annotation.</text>
</comment>
<dbReference type="EMBL" id="JBJKBG010000004">
    <property type="protein sequence ID" value="KAL3743454.1"/>
    <property type="molecule type" value="Genomic_DNA"/>
</dbReference>
<protein>
    <recommendedName>
        <fullName evidence="7">Response regulatory domain-containing protein</fullName>
    </recommendedName>
</protein>
<dbReference type="PANTHER" id="PTHR43874">
    <property type="entry name" value="TWO-COMPONENT RESPONSE REGULATOR"/>
    <property type="match status" value="1"/>
</dbReference>
<evidence type="ECO:0000256" key="5">
    <source>
        <dbReference type="PROSITE-ProRule" id="PRU00169"/>
    </source>
</evidence>
<dbReference type="Pfam" id="PF00072">
    <property type="entry name" value="Response_reg"/>
    <property type="match status" value="1"/>
</dbReference>
<keyword evidence="9" id="KW-1185">Reference proteome</keyword>
<dbReference type="InterPro" id="IPR001789">
    <property type="entry name" value="Sig_transdc_resp-reg_receiver"/>
</dbReference>
<evidence type="ECO:0000256" key="6">
    <source>
        <dbReference type="SAM" id="MobiDB-lite"/>
    </source>
</evidence>
<evidence type="ECO:0000256" key="2">
    <source>
        <dbReference type="ARBA" id="ARBA00023015"/>
    </source>
</evidence>
<accession>A0ABD3KW14</accession>
<keyword evidence="4" id="KW-0539">Nucleus</keyword>
<dbReference type="PANTHER" id="PTHR43874:SF58">
    <property type="entry name" value="TWO-COMPONENT RESPONSE REGULATOR-LIKE APRR8-RELATED"/>
    <property type="match status" value="1"/>
</dbReference>
<feature type="compositionally biased region" description="Acidic residues" evidence="6">
    <location>
        <begin position="159"/>
        <end position="171"/>
    </location>
</feature>
<keyword evidence="2" id="KW-0805">Transcription regulation</keyword>
<gene>
    <name evidence="8" type="ORF">ACJRO7_018706</name>
</gene>
<evidence type="ECO:0000256" key="4">
    <source>
        <dbReference type="ARBA" id="ARBA00023242"/>
    </source>
</evidence>
<evidence type="ECO:0000313" key="8">
    <source>
        <dbReference type="EMBL" id="KAL3743454.1"/>
    </source>
</evidence>
<keyword evidence="3" id="KW-0804">Transcription</keyword>
<evidence type="ECO:0000256" key="3">
    <source>
        <dbReference type="ARBA" id="ARBA00023163"/>
    </source>
</evidence>
<organism evidence="8 9">
    <name type="scientific">Eucalyptus globulus</name>
    <name type="common">Tasmanian blue gum</name>
    <dbReference type="NCBI Taxonomy" id="34317"/>
    <lineage>
        <taxon>Eukaryota</taxon>
        <taxon>Viridiplantae</taxon>
        <taxon>Streptophyta</taxon>
        <taxon>Embryophyta</taxon>
        <taxon>Tracheophyta</taxon>
        <taxon>Spermatophyta</taxon>
        <taxon>Magnoliopsida</taxon>
        <taxon>eudicotyledons</taxon>
        <taxon>Gunneridae</taxon>
        <taxon>Pentapetalae</taxon>
        <taxon>rosids</taxon>
        <taxon>malvids</taxon>
        <taxon>Myrtales</taxon>
        <taxon>Myrtaceae</taxon>
        <taxon>Myrtoideae</taxon>
        <taxon>Eucalypteae</taxon>
        <taxon>Eucalyptus</taxon>
    </lineage>
</organism>
<comment type="caution">
    <text evidence="8">The sequence shown here is derived from an EMBL/GenBank/DDBJ whole genome shotgun (WGS) entry which is preliminary data.</text>
</comment>
<sequence>MSPPPNEPTAKTANPIESWVQYADLVPAGAKVLVVERDSVTLAIASRMLLMFGYKVVTAKSTGDALSIIQERQDNLDLILTEIHLPDADKFEVLEKLGRASNLLVIVMTADNNEGTILGALLNVALFYLLKLIDKFDIRGLWQFSFMRKRDQMAQVTEDNTDQESSEEEGNDEPKSQLPVIAAKQGEARPRKQECEEVLSLKKSLQLMNVRGLRIASYHPSLKKDQDTILKMVHPESHRLSSTMDDDNMCLLAKELVVRWNMVTTFVVLEHWFLSN</sequence>
<evidence type="ECO:0000259" key="7">
    <source>
        <dbReference type="PROSITE" id="PS50110"/>
    </source>
</evidence>
<dbReference type="PROSITE" id="PS50110">
    <property type="entry name" value="RESPONSE_REGULATORY"/>
    <property type="match status" value="1"/>
</dbReference>
<feature type="region of interest" description="Disordered" evidence="6">
    <location>
        <begin position="155"/>
        <end position="178"/>
    </location>
</feature>
<dbReference type="SMART" id="SM00448">
    <property type="entry name" value="REC"/>
    <property type="match status" value="1"/>
</dbReference>
<name>A0ABD3KW14_EUCGL</name>
<dbReference type="SUPFAM" id="SSF52172">
    <property type="entry name" value="CheY-like"/>
    <property type="match status" value="1"/>
</dbReference>
<dbReference type="InterPro" id="IPR045279">
    <property type="entry name" value="ARR-like"/>
</dbReference>
<dbReference type="Gene3D" id="3.40.50.2300">
    <property type="match status" value="1"/>
</dbReference>
<evidence type="ECO:0000256" key="1">
    <source>
        <dbReference type="ARBA" id="ARBA00023012"/>
    </source>
</evidence>
<proteinExistence type="predicted"/>
<feature type="domain" description="Response regulatory" evidence="7">
    <location>
        <begin position="31"/>
        <end position="146"/>
    </location>
</feature>
<dbReference type="GO" id="GO:0000160">
    <property type="term" value="P:phosphorelay signal transduction system"/>
    <property type="evidence" value="ECO:0007669"/>
    <property type="project" value="UniProtKB-KW"/>
</dbReference>
<keyword evidence="1" id="KW-0902">Two-component regulatory system</keyword>
<dbReference type="Proteomes" id="UP001634007">
    <property type="component" value="Unassembled WGS sequence"/>
</dbReference>